<name>V4RS38_9CAUL</name>
<proteinExistence type="predicted"/>
<gene>
    <name evidence="2" type="ORF">ABENE_02640</name>
</gene>
<dbReference type="EMBL" id="AWGB01000005">
    <property type="protein sequence ID" value="ESQ94003.1"/>
    <property type="molecule type" value="Genomic_DNA"/>
</dbReference>
<reference evidence="2 3" key="1">
    <citation type="journal article" date="2014" name="Nature">
        <title>Sequential evolution of bacterial morphology by co-option of a developmental regulator.</title>
        <authorList>
            <person name="Jiang C."/>
            <person name="Brown P.J."/>
            <person name="Ducret A."/>
            <person name="Brun Y.V."/>
        </authorList>
    </citation>
    <scope>NUCLEOTIDE SEQUENCE [LARGE SCALE GENOMIC DNA]</scope>
    <source>
        <strain evidence="2 3">DSM 16100</strain>
    </source>
</reference>
<feature type="signal peptide" evidence="1">
    <location>
        <begin position="1"/>
        <end position="26"/>
    </location>
</feature>
<evidence type="ECO:0000313" key="2">
    <source>
        <dbReference type="EMBL" id="ESQ94003.1"/>
    </source>
</evidence>
<dbReference type="RefSeq" id="WP_018081505.1">
    <property type="nucleotide sequence ID" value="NZ_AQWM01000005.1"/>
</dbReference>
<evidence type="ECO:0000256" key="1">
    <source>
        <dbReference type="SAM" id="SignalP"/>
    </source>
</evidence>
<organism evidence="2 3">
    <name type="scientific">Asticcacaulis benevestitus DSM 16100 = ATCC BAA-896</name>
    <dbReference type="NCBI Taxonomy" id="1121022"/>
    <lineage>
        <taxon>Bacteria</taxon>
        <taxon>Pseudomonadati</taxon>
        <taxon>Pseudomonadota</taxon>
        <taxon>Alphaproteobacteria</taxon>
        <taxon>Caulobacterales</taxon>
        <taxon>Caulobacteraceae</taxon>
        <taxon>Asticcacaulis</taxon>
    </lineage>
</organism>
<dbReference type="SUPFAM" id="SSF56935">
    <property type="entry name" value="Porins"/>
    <property type="match status" value="1"/>
</dbReference>
<feature type="chain" id="PRO_5004728787" description="Porin domain-containing protein" evidence="1">
    <location>
        <begin position="27"/>
        <end position="388"/>
    </location>
</feature>
<evidence type="ECO:0000313" key="3">
    <source>
        <dbReference type="Proteomes" id="UP000017837"/>
    </source>
</evidence>
<dbReference type="PATRIC" id="fig|1121022.4.peg.523"/>
<dbReference type="STRING" id="1121022.GCA_000376105_01838"/>
<dbReference type="AlphaFoldDB" id="V4RS38"/>
<dbReference type="Proteomes" id="UP000017837">
    <property type="component" value="Unassembled WGS sequence"/>
</dbReference>
<evidence type="ECO:0008006" key="4">
    <source>
        <dbReference type="Google" id="ProtNLM"/>
    </source>
</evidence>
<keyword evidence="3" id="KW-1185">Reference proteome</keyword>
<sequence length="388" mass="42093">MKKSSLVIGVASAALAMIAAVSGASAQSWTDNITVGGRMYLDVSSSSLEVNGAKSGAKNGFGFDVKRVYFQVDKKFNDIYSLQLQTDVSPVNQTSGSIAGQGLYVKKAYFKAAFSPAFEVSLGSNEMPWIPYAESIYGYRWLENTLLEQNNTGARSTFGTSADWGVHTAGKFGTYYAYQVSVINGKGYRDSSRSSGMDVETRLSAKFDQWNFAVGSYTGARGNEAYGAATIVTPASGTTPAVYKENKVDTHNAQRFNALAAYTGDRIRVGAEYFTATDWQTASIIDTTAGHTKADDSDGYSAFGSYRLTPMYTIFGRYDNVKPSKKLAPWNQGEYYNFGVQMSPMKGISLALIAKHDSFDAYAGSATVKGAKTTTEFNEIGIFTELRY</sequence>
<accession>V4RS38</accession>
<protein>
    <recommendedName>
        <fullName evidence="4">Porin domain-containing protein</fullName>
    </recommendedName>
</protein>
<comment type="caution">
    <text evidence="2">The sequence shown here is derived from an EMBL/GenBank/DDBJ whole genome shotgun (WGS) entry which is preliminary data.</text>
</comment>
<keyword evidence="1" id="KW-0732">Signal</keyword>
<dbReference type="OrthoDB" id="5993054at2"/>